<feature type="compositionally biased region" description="Basic and acidic residues" evidence="1">
    <location>
        <begin position="32"/>
        <end position="46"/>
    </location>
</feature>
<dbReference type="Pfam" id="PF24864">
    <property type="entry name" value="DUF7730"/>
    <property type="match status" value="1"/>
</dbReference>
<accession>A0A6A6CJY9</accession>
<sequence>MLQDQQRELSAFPARGDASRDDVVQGVTGEKSALDEEKPRDARLEEKSAIAVAGGDAPEGDGFTPPFLKLPPELRNRTYELVLGGNMIHIMKTMPYMPSRLRALVCTAKKPLTTIKADQEEEDSVCRMTTRYSMRADHHPCRDFYPKTCLPLGLLGVCRQIQAEAALIPFSSNTFDIETYAKGIQNFAAHLTDAQLGAIQSLTVDFSNGKKEELWIDPAIVKRMPSVKAVTIIASMYALPGAPMGLHTLGALPRLSSLDGVMVVQDHRRVPALEAERACGGIVKLKEIVLPEGKEGSGTD</sequence>
<dbReference type="EMBL" id="ML993596">
    <property type="protein sequence ID" value="KAF2166518.1"/>
    <property type="molecule type" value="Genomic_DNA"/>
</dbReference>
<dbReference type="GeneID" id="54559926"/>
<dbReference type="RefSeq" id="XP_033667407.1">
    <property type="nucleotide sequence ID" value="XM_033806654.1"/>
</dbReference>
<protein>
    <recommendedName>
        <fullName evidence="2">DUF7730 domain-containing protein</fullName>
    </recommendedName>
</protein>
<evidence type="ECO:0000256" key="1">
    <source>
        <dbReference type="SAM" id="MobiDB-lite"/>
    </source>
</evidence>
<dbReference type="AlphaFoldDB" id="A0A6A6CJY9"/>
<organism evidence="3 4">
    <name type="scientific">Zasmidium cellare ATCC 36951</name>
    <dbReference type="NCBI Taxonomy" id="1080233"/>
    <lineage>
        <taxon>Eukaryota</taxon>
        <taxon>Fungi</taxon>
        <taxon>Dikarya</taxon>
        <taxon>Ascomycota</taxon>
        <taxon>Pezizomycotina</taxon>
        <taxon>Dothideomycetes</taxon>
        <taxon>Dothideomycetidae</taxon>
        <taxon>Mycosphaerellales</taxon>
        <taxon>Mycosphaerellaceae</taxon>
        <taxon>Zasmidium</taxon>
    </lineage>
</organism>
<reference evidence="3" key="1">
    <citation type="journal article" date="2020" name="Stud. Mycol.">
        <title>101 Dothideomycetes genomes: a test case for predicting lifestyles and emergence of pathogens.</title>
        <authorList>
            <person name="Haridas S."/>
            <person name="Albert R."/>
            <person name="Binder M."/>
            <person name="Bloem J."/>
            <person name="Labutti K."/>
            <person name="Salamov A."/>
            <person name="Andreopoulos B."/>
            <person name="Baker S."/>
            <person name="Barry K."/>
            <person name="Bills G."/>
            <person name="Bluhm B."/>
            <person name="Cannon C."/>
            <person name="Castanera R."/>
            <person name="Culley D."/>
            <person name="Daum C."/>
            <person name="Ezra D."/>
            <person name="Gonzalez J."/>
            <person name="Henrissat B."/>
            <person name="Kuo A."/>
            <person name="Liang C."/>
            <person name="Lipzen A."/>
            <person name="Lutzoni F."/>
            <person name="Magnuson J."/>
            <person name="Mondo S."/>
            <person name="Nolan M."/>
            <person name="Ohm R."/>
            <person name="Pangilinan J."/>
            <person name="Park H.-J."/>
            <person name="Ramirez L."/>
            <person name="Alfaro M."/>
            <person name="Sun H."/>
            <person name="Tritt A."/>
            <person name="Yoshinaga Y."/>
            <person name="Zwiers L.-H."/>
            <person name="Turgeon B."/>
            <person name="Goodwin S."/>
            <person name="Spatafora J."/>
            <person name="Crous P."/>
            <person name="Grigoriev I."/>
        </authorList>
    </citation>
    <scope>NUCLEOTIDE SEQUENCE</scope>
    <source>
        <strain evidence="3">ATCC 36951</strain>
    </source>
</reference>
<dbReference type="OrthoDB" id="5413827at2759"/>
<dbReference type="PANTHER" id="PTHR38790">
    <property type="entry name" value="2EXR DOMAIN-CONTAINING PROTEIN-RELATED"/>
    <property type="match status" value="1"/>
</dbReference>
<dbReference type="PANTHER" id="PTHR38790:SF4">
    <property type="entry name" value="2EXR DOMAIN-CONTAINING PROTEIN"/>
    <property type="match status" value="1"/>
</dbReference>
<proteinExistence type="predicted"/>
<dbReference type="InterPro" id="IPR056632">
    <property type="entry name" value="DUF7730"/>
</dbReference>
<keyword evidence="4" id="KW-1185">Reference proteome</keyword>
<evidence type="ECO:0000313" key="4">
    <source>
        <dbReference type="Proteomes" id="UP000799537"/>
    </source>
</evidence>
<name>A0A6A6CJY9_ZASCE</name>
<evidence type="ECO:0000313" key="3">
    <source>
        <dbReference type="EMBL" id="KAF2166518.1"/>
    </source>
</evidence>
<gene>
    <name evidence="3" type="ORF">M409DRAFT_23156</name>
</gene>
<feature type="region of interest" description="Disordered" evidence="1">
    <location>
        <begin position="1"/>
        <end position="46"/>
    </location>
</feature>
<evidence type="ECO:0000259" key="2">
    <source>
        <dbReference type="Pfam" id="PF24864"/>
    </source>
</evidence>
<dbReference type="Proteomes" id="UP000799537">
    <property type="component" value="Unassembled WGS sequence"/>
</dbReference>
<feature type="domain" description="DUF7730" evidence="2">
    <location>
        <begin position="67"/>
        <end position="207"/>
    </location>
</feature>